<dbReference type="AlphaFoldDB" id="R4WS16"/>
<dbReference type="GO" id="GO:0016846">
    <property type="term" value="F:carbon-sulfur lyase activity"/>
    <property type="evidence" value="ECO:0007669"/>
    <property type="project" value="InterPro"/>
</dbReference>
<reference evidence="5 6" key="2">
    <citation type="journal article" date="2018" name="Int. J. Syst. Evol. Microbiol.">
        <title>Burkholderia insecticola sp. nov., a gut symbiotic bacterium of the bean bug Riptortus pedestris.</title>
        <authorList>
            <person name="Takeshita K."/>
            <person name="Tamaki H."/>
            <person name="Ohbayashi T."/>
            <person name="Meng X.-Y."/>
            <person name="Sone T."/>
            <person name="Mitani Y."/>
            <person name="Peeters C."/>
            <person name="Kikuchi Y."/>
            <person name="Vandamme P."/>
        </authorList>
    </citation>
    <scope>NUCLEOTIDE SEQUENCE [LARGE SCALE GENOMIC DNA]</scope>
    <source>
        <strain evidence="5">RPE64</strain>
        <plasmid evidence="5 6">p1</plasmid>
    </source>
</reference>
<dbReference type="GO" id="GO:0046872">
    <property type="term" value="F:metal ion binding"/>
    <property type="evidence" value="ECO:0007669"/>
    <property type="project" value="UniProtKB-KW"/>
</dbReference>
<dbReference type="InterPro" id="IPR052355">
    <property type="entry name" value="CENP-V-like"/>
</dbReference>
<gene>
    <name evidence="5" type="ORF">BRPE64_DCDS04330</name>
</gene>
<protein>
    <submittedName>
        <fullName evidence="5">Glutathione-dependent formaldehyde-activating GFA</fullName>
    </submittedName>
</protein>
<dbReference type="PROSITE" id="PS51891">
    <property type="entry name" value="CENP_V_GFA"/>
    <property type="match status" value="1"/>
</dbReference>
<dbReference type="Proteomes" id="UP000013966">
    <property type="component" value="Plasmid p1"/>
</dbReference>
<evidence type="ECO:0000256" key="2">
    <source>
        <dbReference type="ARBA" id="ARBA00022723"/>
    </source>
</evidence>
<evidence type="ECO:0000256" key="3">
    <source>
        <dbReference type="ARBA" id="ARBA00022833"/>
    </source>
</evidence>
<reference evidence="5 6" key="1">
    <citation type="journal article" date="2013" name="Genome Announc.">
        <title>Complete Genome Sequence of Burkholderia sp. Strain RPE64, Bacterial Symbiont of the Bean Bug Riptortus pedestris.</title>
        <authorList>
            <person name="Shibata T.F."/>
            <person name="Maeda T."/>
            <person name="Nikoh N."/>
            <person name="Yamaguchi K."/>
            <person name="Oshima K."/>
            <person name="Hattori M."/>
            <person name="Nishiyama T."/>
            <person name="Hasebe M."/>
            <person name="Fukatsu T."/>
            <person name="Kikuchi Y."/>
            <person name="Shigenobu S."/>
        </authorList>
    </citation>
    <scope>NUCLEOTIDE SEQUENCE [LARGE SCALE GENOMIC DNA]</scope>
    <source>
        <plasmid evidence="5 6">p1</plasmid>
    </source>
</reference>
<dbReference type="Pfam" id="PF04828">
    <property type="entry name" value="GFA"/>
    <property type="match status" value="1"/>
</dbReference>
<evidence type="ECO:0000259" key="4">
    <source>
        <dbReference type="PROSITE" id="PS51891"/>
    </source>
</evidence>
<evidence type="ECO:0000313" key="5">
    <source>
        <dbReference type="EMBL" id="BAN27369.1"/>
    </source>
</evidence>
<dbReference type="SUPFAM" id="SSF51316">
    <property type="entry name" value="Mss4-like"/>
    <property type="match status" value="1"/>
</dbReference>
<feature type="domain" description="CENP-V/GFA" evidence="4">
    <location>
        <begin position="1"/>
        <end position="72"/>
    </location>
</feature>
<keyword evidence="2" id="KW-0479">Metal-binding</keyword>
<dbReference type="KEGG" id="buo:BRPE64_DCDS04330"/>
<organism evidence="5 6">
    <name type="scientific">Caballeronia insecticola</name>
    <dbReference type="NCBI Taxonomy" id="758793"/>
    <lineage>
        <taxon>Bacteria</taxon>
        <taxon>Pseudomonadati</taxon>
        <taxon>Pseudomonadota</taxon>
        <taxon>Betaproteobacteria</taxon>
        <taxon>Burkholderiales</taxon>
        <taxon>Burkholderiaceae</taxon>
        <taxon>Caballeronia</taxon>
    </lineage>
</organism>
<keyword evidence="3" id="KW-0862">Zinc</keyword>
<geneLocation type="plasmid" evidence="5 6">
    <name>p1</name>
</geneLocation>
<evidence type="ECO:0000256" key="1">
    <source>
        <dbReference type="ARBA" id="ARBA00005495"/>
    </source>
</evidence>
<dbReference type="PANTHER" id="PTHR28620:SF1">
    <property type="entry name" value="CENP-V_GFA DOMAIN-CONTAINING PROTEIN"/>
    <property type="match status" value="1"/>
</dbReference>
<comment type="similarity">
    <text evidence="1">Belongs to the Gfa family.</text>
</comment>
<dbReference type="Gene3D" id="2.170.150.70">
    <property type="match status" value="1"/>
</dbReference>
<keyword evidence="6" id="KW-1185">Reference proteome</keyword>
<dbReference type="PANTHER" id="PTHR28620">
    <property type="entry name" value="CENTROMERE PROTEIN V"/>
    <property type="match status" value="1"/>
</dbReference>
<dbReference type="EMBL" id="AP013061">
    <property type="protein sequence ID" value="BAN27369.1"/>
    <property type="molecule type" value="Genomic_DNA"/>
</dbReference>
<dbReference type="HOGENOM" id="CLU_2536098_0_0_4"/>
<accession>R4WS16</accession>
<evidence type="ECO:0000313" key="6">
    <source>
        <dbReference type="Proteomes" id="UP000013966"/>
    </source>
</evidence>
<keyword evidence="5" id="KW-0614">Plasmid</keyword>
<dbReference type="InterPro" id="IPR011057">
    <property type="entry name" value="Mss4-like_sf"/>
</dbReference>
<dbReference type="PATRIC" id="fig|758793.3.peg.5580"/>
<proteinExistence type="inferred from homology"/>
<dbReference type="InterPro" id="IPR006913">
    <property type="entry name" value="CENP-V/GFA"/>
</dbReference>
<name>R4WS16_9BURK</name>
<sequence length="83" mass="9090">MSPPFPAGKLRILSGESELASYQFNTRVAKHFFCKRCGIYTFHQTRTNPDHWRVNLGCVEGIDAYSLDAPVADGASSSIVGKA</sequence>